<keyword evidence="9" id="KW-1185">Reference proteome</keyword>
<dbReference type="AlphaFoldDB" id="A0A840RNL5"/>
<reference evidence="8 9" key="1">
    <citation type="submission" date="2020-08" db="EMBL/GenBank/DDBJ databases">
        <title>Genomic Encyclopedia of Type Strains, Phase IV (KMG-IV): sequencing the most valuable type-strain genomes for metagenomic binning, comparative biology and taxonomic classification.</title>
        <authorList>
            <person name="Goeker M."/>
        </authorList>
    </citation>
    <scope>NUCLEOTIDE SEQUENCE [LARGE SCALE GENOMIC DNA]</scope>
    <source>
        <strain evidence="8 9">DSM 23240</strain>
    </source>
</reference>
<dbReference type="GO" id="GO:0005886">
    <property type="term" value="C:plasma membrane"/>
    <property type="evidence" value="ECO:0007669"/>
    <property type="project" value="UniProtKB-SubCell"/>
</dbReference>
<comment type="similarity">
    <text evidence="2">Belongs to the polysaccharide synthase family.</text>
</comment>
<organism evidence="8 9">
    <name type="scientific">Glaciimonas immobilis</name>
    <dbReference type="NCBI Taxonomy" id="728004"/>
    <lineage>
        <taxon>Bacteria</taxon>
        <taxon>Pseudomonadati</taxon>
        <taxon>Pseudomonadota</taxon>
        <taxon>Betaproteobacteria</taxon>
        <taxon>Burkholderiales</taxon>
        <taxon>Oxalobacteraceae</taxon>
        <taxon>Glaciimonas</taxon>
    </lineage>
</organism>
<evidence type="ECO:0000256" key="3">
    <source>
        <dbReference type="ARBA" id="ARBA00022475"/>
    </source>
</evidence>
<dbReference type="Pfam" id="PF13440">
    <property type="entry name" value="Polysacc_synt_3"/>
    <property type="match status" value="1"/>
</dbReference>
<keyword evidence="5 7" id="KW-1133">Transmembrane helix</keyword>
<dbReference type="Proteomes" id="UP000571084">
    <property type="component" value="Unassembled WGS sequence"/>
</dbReference>
<evidence type="ECO:0000256" key="1">
    <source>
        <dbReference type="ARBA" id="ARBA00004651"/>
    </source>
</evidence>
<evidence type="ECO:0000313" key="9">
    <source>
        <dbReference type="Proteomes" id="UP000571084"/>
    </source>
</evidence>
<evidence type="ECO:0000256" key="2">
    <source>
        <dbReference type="ARBA" id="ARBA00007430"/>
    </source>
</evidence>
<proteinExistence type="inferred from homology"/>
<feature type="transmembrane region" description="Helical" evidence="7">
    <location>
        <begin position="360"/>
        <end position="381"/>
    </location>
</feature>
<feature type="transmembrane region" description="Helical" evidence="7">
    <location>
        <begin position="51"/>
        <end position="72"/>
    </location>
</feature>
<dbReference type="InterPro" id="IPR050833">
    <property type="entry name" value="Poly_Biosynth_Transport"/>
</dbReference>
<comment type="caution">
    <text evidence="8">The sequence shown here is derived from an EMBL/GenBank/DDBJ whole genome shotgun (WGS) entry which is preliminary data.</text>
</comment>
<feature type="transmembrane region" description="Helical" evidence="7">
    <location>
        <begin position="387"/>
        <end position="407"/>
    </location>
</feature>
<feature type="transmembrane region" description="Helical" evidence="7">
    <location>
        <begin position="326"/>
        <end position="348"/>
    </location>
</feature>
<protein>
    <submittedName>
        <fullName evidence="8">O-antigen/teichoic acid export membrane protein</fullName>
    </submittedName>
</protein>
<feature type="transmembrane region" description="Helical" evidence="7">
    <location>
        <begin position="152"/>
        <end position="172"/>
    </location>
</feature>
<feature type="transmembrane region" description="Helical" evidence="7">
    <location>
        <begin position="419"/>
        <end position="440"/>
    </location>
</feature>
<name>A0A840RNL5_9BURK</name>
<feature type="transmembrane region" description="Helical" evidence="7">
    <location>
        <begin position="452"/>
        <end position="475"/>
    </location>
</feature>
<evidence type="ECO:0000256" key="7">
    <source>
        <dbReference type="SAM" id="Phobius"/>
    </source>
</evidence>
<comment type="subcellular location">
    <subcellularLocation>
        <location evidence="1">Cell membrane</location>
        <topology evidence="1">Multi-pass membrane protein</topology>
    </subcellularLocation>
</comment>
<accession>A0A840RNL5</accession>
<evidence type="ECO:0000256" key="5">
    <source>
        <dbReference type="ARBA" id="ARBA00022989"/>
    </source>
</evidence>
<feature type="transmembrane region" description="Helical" evidence="7">
    <location>
        <begin position="84"/>
        <end position="110"/>
    </location>
</feature>
<dbReference type="CDD" id="cd13127">
    <property type="entry name" value="MATE_tuaB_like"/>
    <property type="match status" value="1"/>
</dbReference>
<sequence length="498" mass="53993">MENNIMEQDNNHGNVLSGSTWSILDNLAQQVLSFIIFAILARFLAPDAFGLLTVAHLFILFSRLVIFDAIAMPVVRSLLPDDKLYSWVFTYCTVTGLILAGLMFGSAGTVSTLFRAPELKPVLQGMSISVFFFGLVRAYEARLVRNMMFRQLAIRSILSVTLGGIVGIALAVNGMGGMSLVVQQVIASGLALLLVVLQSRWVPRLVFDGGLIRLFWADSRQVSIAGLLDFVNANGDSLLVSVFLGPYATGLYNLAKRMTSSVYLVISSSMHKVALPIFSEAQSNEGTLQLGYLKILGITLICAAPLLCFQAELAKPLIVVVFGPKWLPAAPTVSALAILCLVASVVDLNEYLLFAIGRNCFPVVLGIAKLALAAGLSAIFYKFGLLGMSLSFCAAHVLLFPISQIAVNRALGLKTHQTLYAFAPPLVGSIILYLGLSIYLLLISDRLNHPTLIVGAAFLASLLYPLMVAITGWRIRAVNGSLPEMWLSPIRLSRFFMR</sequence>
<dbReference type="PANTHER" id="PTHR30250">
    <property type="entry name" value="PST FAMILY PREDICTED COLANIC ACID TRANSPORTER"/>
    <property type="match status" value="1"/>
</dbReference>
<feature type="transmembrane region" description="Helical" evidence="7">
    <location>
        <begin position="122"/>
        <end position="140"/>
    </location>
</feature>
<feature type="transmembrane region" description="Helical" evidence="7">
    <location>
        <begin position="292"/>
        <end position="314"/>
    </location>
</feature>
<feature type="transmembrane region" description="Helical" evidence="7">
    <location>
        <begin position="178"/>
        <end position="197"/>
    </location>
</feature>
<evidence type="ECO:0000256" key="6">
    <source>
        <dbReference type="ARBA" id="ARBA00023136"/>
    </source>
</evidence>
<evidence type="ECO:0000313" key="8">
    <source>
        <dbReference type="EMBL" id="MBB5199295.1"/>
    </source>
</evidence>
<gene>
    <name evidence="8" type="ORF">HNR39_001122</name>
</gene>
<dbReference type="PANTHER" id="PTHR30250:SF10">
    <property type="entry name" value="LIPOPOLYSACCHARIDE BIOSYNTHESIS PROTEIN WZXC"/>
    <property type="match status" value="1"/>
</dbReference>
<keyword evidence="4 7" id="KW-0812">Transmembrane</keyword>
<keyword evidence="6 7" id="KW-0472">Membrane</keyword>
<dbReference type="EMBL" id="JACHHQ010000002">
    <property type="protein sequence ID" value="MBB5199295.1"/>
    <property type="molecule type" value="Genomic_DNA"/>
</dbReference>
<evidence type="ECO:0000256" key="4">
    <source>
        <dbReference type="ARBA" id="ARBA00022692"/>
    </source>
</evidence>
<keyword evidence="3" id="KW-1003">Cell membrane</keyword>
<dbReference type="RefSeq" id="WP_245182314.1">
    <property type="nucleotide sequence ID" value="NZ_JAAOZT010000006.1"/>
</dbReference>